<feature type="transmembrane region" description="Helical" evidence="5">
    <location>
        <begin position="152"/>
        <end position="174"/>
    </location>
</feature>
<evidence type="ECO:0000256" key="1">
    <source>
        <dbReference type="ARBA" id="ARBA00004141"/>
    </source>
</evidence>
<evidence type="ECO:0000313" key="7">
    <source>
        <dbReference type="EMBL" id="JAP43497.1"/>
    </source>
</evidence>
<keyword evidence="4 5" id="KW-0472">Membrane</keyword>
<feature type="region of interest" description="Disordered" evidence="6">
    <location>
        <begin position="1"/>
        <end position="69"/>
    </location>
</feature>
<evidence type="ECO:0000256" key="6">
    <source>
        <dbReference type="SAM" id="MobiDB-lite"/>
    </source>
</evidence>
<name>A0A0X3P119_SCHSO</name>
<comment type="subcellular location">
    <subcellularLocation>
        <location evidence="1 5">Membrane</location>
        <topology evidence="1 5">Multi-pass membrane protein</topology>
    </subcellularLocation>
</comment>
<dbReference type="AlphaFoldDB" id="A0A0X3P119"/>
<dbReference type="PANTHER" id="PTHR10687">
    <property type="entry name" value="SECRETORY CARRIER-ASSOCIATED MEMBRANE PROTEIN SCAMP"/>
    <property type="match status" value="1"/>
</dbReference>
<reference evidence="7" key="1">
    <citation type="submission" date="2016-01" db="EMBL/GenBank/DDBJ databases">
        <title>Reference transcriptome for the parasite Schistocephalus solidus: insights into the molecular evolution of parasitism.</title>
        <authorList>
            <person name="Hebert F.O."/>
            <person name="Grambauer S."/>
            <person name="Barber I."/>
            <person name="Landry C.R."/>
            <person name="Aubin-Horth N."/>
        </authorList>
    </citation>
    <scope>NUCLEOTIDE SEQUENCE</scope>
</reference>
<evidence type="ECO:0000256" key="5">
    <source>
        <dbReference type="RuleBase" id="RU363122"/>
    </source>
</evidence>
<dbReference type="PANTHER" id="PTHR10687:SF2">
    <property type="entry name" value="SECRETORY CARRIER-ASSOCIATED MEMBRANE PROTEIN"/>
    <property type="match status" value="1"/>
</dbReference>
<keyword evidence="3 5" id="KW-1133">Transmembrane helix</keyword>
<feature type="transmembrane region" description="Helical" evidence="5">
    <location>
        <begin position="214"/>
        <end position="241"/>
    </location>
</feature>
<dbReference type="GO" id="GO:0032588">
    <property type="term" value="C:trans-Golgi network membrane"/>
    <property type="evidence" value="ECO:0007669"/>
    <property type="project" value="TreeGrafter"/>
</dbReference>
<accession>A0A0X3P119</accession>
<keyword evidence="2 5" id="KW-0812">Transmembrane</keyword>
<comment type="similarity">
    <text evidence="5">Belongs to the SCAMP family.</text>
</comment>
<dbReference type="GO" id="GO:0055038">
    <property type="term" value="C:recycling endosome membrane"/>
    <property type="evidence" value="ECO:0007669"/>
    <property type="project" value="TreeGrafter"/>
</dbReference>
<feature type="transmembrane region" description="Helical" evidence="5">
    <location>
        <begin position="180"/>
        <end position="202"/>
    </location>
</feature>
<evidence type="ECO:0000256" key="2">
    <source>
        <dbReference type="ARBA" id="ARBA00022692"/>
    </source>
</evidence>
<organism evidence="7">
    <name type="scientific">Schistocephalus solidus</name>
    <name type="common">Tapeworm</name>
    <dbReference type="NCBI Taxonomy" id="70667"/>
    <lineage>
        <taxon>Eukaryota</taxon>
        <taxon>Metazoa</taxon>
        <taxon>Spiralia</taxon>
        <taxon>Lophotrochozoa</taxon>
        <taxon>Platyhelminthes</taxon>
        <taxon>Cestoda</taxon>
        <taxon>Eucestoda</taxon>
        <taxon>Diphyllobothriidea</taxon>
        <taxon>Diphyllobothriidae</taxon>
        <taxon>Schistocephalus</taxon>
    </lineage>
</organism>
<evidence type="ECO:0000256" key="4">
    <source>
        <dbReference type="ARBA" id="ARBA00023136"/>
    </source>
</evidence>
<keyword evidence="5" id="KW-0813">Transport</keyword>
<dbReference type="EMBL" id="GEEE01019728">
    <property type="protein sequence ID" value="JAP43497.1"/>
    <property type="molecule type" value="Transcribed_RNA"/>
</dbReference>
<gene>
    <name evidence="7" type="primary">SCAM1</name>
    <name evidence="7" type="ORF">TR165690</name>
</gene>
<protein>
    <recommendedName>
        <fullName evidence="5">Secretory carrier-associated membrane protein</fullName>
        <shortName evidence="5">Secretory carrier membrane protein</shortName>
    </recommendedName>
</protein>
<sequence length="317" mass="35398">MSDLKADVLEDYNPFGTPSANEAMYRPPPPMTNNQPAVLPLSDSQPLDPPPYSTSKSEKPALMPAAPAQDSLTVADLQRRQAELDARAAQLDLRERQQQQQEMWRAEHGYGNVTVPNWPPLPRGCCCRPCVRIDFNTDIPSQSRWLAKYAHYLWMAYSLVLFLDVFGALSYFIVSKTADSGPFFGVSILMAVILPPAAFFCWNRPLYKALKNNSSFSFCIFFPMFGIQFVIMLIQVLGINYLGACGWINSLKTLQENTKVAAFMIFIACLYSLAAAASAFLLIRAHSYYRGSGASTNKAKQELAREILEGRLRDGEP</sequence>
<evidence type="ECO:0000256" key="3">
    <source>
        <dbReference type="ARBA" id="ARBA00022989"/>
    </source>
</evidence>
<dbReference type="InterPro" id="IPR007273">
    <property type="entry name" value="SCAMP"/>
</dbReference>
<dbReference type="Pfam" id="PF04144">
    <property type="entry name" value="SCAMP"/>
    <property type="match status" value="1"/>
</dbReference>
<proteinExistence type="inferred from homology"/>
<dbReference type="GO" id="GO:0015031">
    <property type="term" value="P:protein transport"/>
    <property type="evidence" value="ECO:0007669"/>
    <property type="project" value="InterPro"/>
</dbReference>
<feature type="transmembrane region" description="Helical" evidence="5">
    <location>
        <begin position="261"/>
        <end position="283"/>
    </location>
</feature>